<dbReference type="AlphaFoldDB" id="A0A6B2LKH2"/>
<dbReference type="InterPro" id="IPR052980">
    <property type="entry name" value="Crinkler_effector"/>
</dbReference>
<dbReference type="PANTHER" id="PTHR33129:SF1">
    <property type="entry name" value="ATP-BINDING PROTEIN"/>
    <property type="match status" value="1"/>
</dbReference>
<protein>
    <submittedName>
        <fullName evidence="1">Uncharacterized protein</fullName>
    </submittedName>
</protein>
<dbReference type="EMBL" id="GIBP01008660">
    <property type="protein sequence ID" value="NDV37629.1"/>
    <property type="molecule type" value="Transcribed_RNA"/>
</dbReference>
<evidence type="ECO:0000313" key="1">
    <source>
        <dbReference type="EMBL" id="NDV37629.1"/>
    </source>
</evidence>
<proteinExistence type="predicted"/>
<reference evidence="1" key="1">
    <citation type="journal article" date="2020" name="J. Eukaryot. Microbiol.">
        <title>De novo Sequencing, Assembly and Annotation of the Transcriptome for the Free-Living Testate Amoeba Arcella intermedia.</title>
        <authorList>
            <person name="Ribeiro G.M."/>
            <person name="Porfirio-Sousa A.L."/>
            <person name="Maurer-Alcala X.X."/>
            <person name="Katz L.A."/>
            <person name="Lahr D.J.G."/>
        </authorList>
    </citation>
    <scope>NUCLEOTIDE SEQUENCE</scope>
</reference>
<accession>A0A6B2LKH2</accession>
<dbReference type="PANTHER" id="PTHR33129">
    <property type="entry name" value="PROTEIN KINASE DOMAIN-CONTAINING PROTEIN-RELATED"/>
    <property type="match status" value="1"/>
</dbReference>
<name>A0A6B2LKH2_9EUKA</name>
<organism evidence="1">
    <name type="scientific">Arcella intermedia</name>
    <dbReference type="NCBI Taxonomy" id="1963864"/>
    <lineage>
        <taxon>Eukaryota</taxon>
        <taxon>Amoebozoa</taxon>
        <taxon>Tubulinea</taxon>
        <taxon>Elardia</taxon>
        <taxon>Arcellinida</taxon>
        <taxon>Sphaerothecina</taxon>
        <taxon>Arcellidae</taxon>
        <taxon>Arcella</taxon>
    </lineage>
</organism>
<sequence>MDETFVKGLFDKYGGIPRYIFSPKDAWAQVFEGTLNSAKLDDIRQSLGGPELVRASNHKLLQYSVGEDYSTCTVKLASEYVEKRLIEKFYQQNRQQVFDFIKESKDQPMIAAIRGCFFESVAHIILRSFEKFSFRSVDSPVVLEMKLKVERKISFDKLEEIELSWD</sequence>